<reference evidence="9 10" key="1">
    <citation type="submission" date="2021-12" db="EMBL/GenBank/DDBJ databases">
        <title>High titer production of polyol ester of fatty acids by Rhodotorula paludigena BS15 towards product separation-free biomass refinery.</title>
        <authorList>
            <person name="Mano J."/>
            <person name="Ono H."/>
            <person name="Tanaka T."/>
            <person name="Naito K."/>
            <person name="Sushida H."/>
            <person name="Ike M."/>
            <person name="Tokuyasu K."/>
            <person name="Kitaoka M."/>
        </authorList>
    </citation>
    <scope>NUCLEOTIDE SEQUENCE [LARGE SCALE GENOMIC DNA]</scope>
    <source>
        <strain evidence="9 10">BS15</strain>
    </source>
</reference>
<evidence type="ECO:0000256" key="5">
    <source>
        <dbReference type="ARBA" id="ARBA00023136"/>
    </source>
</evidence>
<proteinExistence type="predicted"/>
<dbReference type="GO" id="GO:0005789">
    <property type="term" value="C:endoplasmic reticulum membrane"/>
    <property type="evidence" value="ECO:0007669"/>
    <property type="project" value="TreeGrafter"/>
</dbReference>
<dbReference type="InterPro" id="IPR005052">
    <property type="entry name" value="Lectin_leg"/>
</dbReference>
<name>A0AAV5GT05_9BASI</name>
<dbReference type="Pfam" id="PF03388">
    <property type="entry name" value="Lectin_leg-like"/>
    <property type="match status" value="1"/>
</dbReference>
<dbReference type="InterPro" id="IPR013320">
    <property type="entry name" value="ConA-like_dom_sf"/>
</dbReference>
<dbReference type="GO" id="GO:0000139">
    <property type="term" value="C:Golgi membrane"/>
    <property type="evidence" value="ECO:0007669"/>
    <property type="project" value="TreeGrafter"/>
</dbReference>
<feature type="transmembrane region" description="Helical" evidence="6">
    <location>
        <begin position="294"/>
        <end position="318"/>
    </location>
</feature>
<dbReference type="SUPFAM" id="SSF49899">
    <property type="entry name" value="Concanavalin A-like lectins/glucanases"/>
    <property type="match status" value="1"/>
</dbReference>
<feature type="chain" id="PRO_5043775235" description="L-type lectin-like domain-containing protein" evidence="7">
    <location>
        <begin position="25"/>
        <end position="330"/>
    </location>
</feature>
<dbReference type="AlphaFoldDB" id="A0AAV5GT05"/>
<dbReference type="FunFam" id="2.60.120.200:FF:000095">
    <property type="entry name" value="Lectin family integral membrane protein"/>
    <property type="match status" value="1"/>
</dbReference>
<dbReference type="Gene3D" id="2.60.120.200">
    <property type="match status" value="1"/>
</dbReference>
<sequence>MLPSRLVTLLATLLLSSCAPGLLAAAKGGSTAGKGGPAVSLRGNTERTVPLRTHSIYAPYVDSDLQNRWFDFGGSTIINTNKHIRLTQDRPSQAGWLWSRLALAPSSFEIEFEFRVDGKSNNIYGDGFAMWLTRGRAGTGPAFGSSDYWDGLGIFFDSYANSRHAFSFPRIYAIMNDGKMSYDVGKDGQGQEIGACSIDFRRTDITAKGRLTYFKGRFLELAIQHAKWDQWTTCFAVEGVELPNQPFLGFSALTGDVSDNHDIISVTTSNIAYHPPAATAKQPPPRRSMPGAGFFSSLFSILKWVLLLVVIAGGVIAYRGQRAARNAKRF</sequence>
<dbReference type="CDD" id="cd07308">
    <property type="entry name" value="lectin_leg-like"/>
    <property type="match status" value="1"/>
</dbReference>
<feature type="domain" description="L-type lectin-like" evidence="8">
    <location>
        <begin position="48"/>
        <end position="271"/>
    </location>
</feature>
<evidence type="ECO:0000256" key="4">
    <source>
        <dbReference type="ARBA" id="ARBA00022989"/>
    </source>
</evidence>
<dbReference type="GO" id="GO:0006888">
    <property type="term" value="P:endoplasmic reticulum to Golgi vesicle-mediated transport"/>
    <property type="evidence" value="ECO:0007669"/>
    <property type="project" value="TreeGrafter"/>
</dbReference>
<dbReference type="GO" id="GO:0005537">
    <property type="term" value="F:D-mannose binding"/>
    <property type="evidence" value="ECO:0007669"/>
    <property type="project" value="TreeGrafter"/>
</dbReference>
<organism evidence="9 10">
    <name type="scientific">Rhodotorula paludigena</name>
    <dbReference type="NCBI Taxonomy" id="86838"/>
    <lineage>
        <taxon>Eukaryota</taxon>
        <taxon>Fungi</taxon>
        <taxon>Dikarya</taxon>
        <taxon>Basidiomycota</taxon>
        <taxon>Pucciniomycotina</taxon>
        <taxon>Microbotryomycetes</taxon>
        <taxon>Sporidiobolales</taxon>
        <taxon>Sporidiobolaceae</taxon>
        <taxon>Rhodotorula</taxon>
    </lineage>
</organism>
<dbReference type="Proteomes" id="UP001342314">
    <property type="component" value="Unassembled WGS sequence"/>
</dbReference>
<protein>
    <recommendedName>
        <fullName evidence="8">L-type lectin-like domain-containing protein</fullName>
    </recommendedName>
</protein>
<dbReference type="GO" id="GO:0005793">
    <property type="term" value="C:endoplasmic reticulum-Golgi intermediate compartment"/>
    <property type="evidence" value="ECO:0007669"/>
    <property type="project" value="TreeGrafter"/>
</dbReference>
<keyword evidence="10" id="KW-1185">Reference proteome</keyword>
<evidence type="ECO:0000259" key="8">
    <source>
        <dbReference type="PROSITE" id="PS51328"/>
    </source>
</evidence>
<accession>A0AAV5GT05</accession>
<dbReference type="PROSITE" id="PS51328">
    <property type="entry name" value="L_LECTIN_LIKE"/>
    <property type="match status" value="1"/>
</dbReference>
<dbReference type="PANTHER" id="PTHR12223:SF45">
    <property type="entry name" value="RE50040P"/>
    <property type="match status" value="1"/>
</dbReference>
<comment type="subcellular location">
    <subcellularLocation>
        <location evidence="1">Membrane</location>
        <topology evidence="1">Single-pass type I membrane protein</topology>
    </subcellularLocation>
</comment>
<comment type="caution">
    <text evidence="9">The sequence shown here is derived from an EMBL/GenBank/DDBJ whole genome shotgun (WGS) entry which is preliminary data.</text>
</comment>
<keyword evidence="5 6" id="KW-0472">Membrane</keyword>
<dbReference type="EMBL" id="BQKY01000009">
    <property type="protein sequence ID" value="GJN91763.1"/>
    <property type="molecule type" value="Genomic_DNA"/>
</dbReference>
<evidence type="ECO:0000313" key="10">
    <source>
        <dbReference type="Proteomes" id="UP001342314"/>
    </source>
</evidence>
<keyword evidence="4 6" id="KW-1133">Transmembrane helix</keyword>
<dbReference type="GO" id="GO:0030134">
    <property type="term" value="C:COPII-coated ER to Golgi transport vesicle"/>
    <property type="evidence" value="ECO:0007669"/>
    <property type="project" value="TreeGrafter"/>
</dbReference>
<dbReference type="PROSITE" id="PS51257">
    <property type="entry name" value="PROKAR_LIPOPROTEIN"/>
    <property type="match status" value="1"/>
</dbReference>
<evidence type="ECO:0000256" key="2">
    <source>
        <dbReference type="ARBA" id="ARBA00022692"/>
    </source>
</evidence>
<gene>
    <name evidence="9" type="ORF">Rhopal_004786-T1</name>
</gene>
<keyword evidence="3 7" id="KW-0732">Signal</keyword>
<dbReference type="InterPro" id="IPR051136">
    <property type="entry name" value="Intracellular_Lectin-GPT"/>
</dbReference>
<evidence type="ECO:0000256" key="6">
    <source>
        <dbReference type="SAM" id="Phobius"/>
    </source>
</evidence>
<keyword evidence="2 6" id="KW-0812">Transmembrane</keyword>
<feature type="signal peptide" evidence="7">
    <location>
        <begin position="1"/>
        <end position="24"/>
    </location>
</feature>
<dbReference type="PANTHER" id="PTHR12223">
    <property type="entry name" value="VESICULAR MANNOSE-BINDING LECTIN"/>
    <property type="match status" value="1"/>
</dbReference>
<evidence type="ECO:0000256" key="3">
    <source>
        <dbReference type="ARBA" id="ARBA00022729"/>
    </source>
</evidence>
<evidence type="ECO:0000313" key="9">
    <source>
        <dbReference type="EMBL" id="GJN91763.1"/>
    </source>
</evidence>
<evidence type="ECO:0000256" key="1">
    <source>
        <dbReference type="ARBA" id="ARBA00004479"/>
    </source>
</evidence>
<evidence type="ECO:0000256" key="7">
    <source>
        <dbReference type="SAM" id="SignalP"/>
    </source>
</evidence>